<dbReference type="EMBL" id="JRVC01000010">
    <property type="protein sequence ID" value="KHS45984.1"/>
    <property type="molecule type" value="Genomic_DNA"/>
</dbReference>
<evidence type="ECO:0000256" key="5">
    <source>
        <dbReference type="PROSITE-ProRule" id="PRU01240"/>
    </source>
</evidence>
<evidence type="ECO:0000256" key="4">
    <source>
        <dbReference type="ARBA" id="ARBA00022825"/>
    </source>
</evidence>
<evidence type="ECO:0000256" key="3">
    <source>
        <dbReference type="ARBA" id="ARBA00022801"/>
    </source>
</evidence>
<dbReference type="SUPFAM" id="SSF52743">
    <property type="entry name" value="Subtilisin-like"/>
    <property type="match status" value="1"/>
</dbReference>
<dbReference type="InterPro" id="IPR036852">
    <property type="entry name" value="Peptidase_S8/S53_dom_sf"/>
</dbReference>
<name>A0A0B9A5W1_9SPHN</name>
<evidence type="ECO:0000313" key="7">
    <source>
        <dbReference type="EMBL" id="KHS45984.1"/>
    </source>
</evidence>
<dbReference type="PANTHER" id="PTHR43806">
    <property type="entry name" value="PEPTIDASE S8"/>
    <property type="match status" value="1"/>
</dbReference>
<accession>A0A0B9A5W1</accession>
<dbReference type="PATRIC" id="fig|48936.3.peg.2254"/>
<organism evidence="7 8">
    <name type="scientific">Novosphingobium subterraneum</name>
    <dbReference type="NCBI Taxonomy" id="48936"/>
    <lineage>
        <taxon>Bacteria</taxon>
        <taxon>Pseudomonadati</taxon>
        <taxon>Pseudomonadota</taxon>
        <taxon>Alphaproteobacteria</taxon>
        <taxon>Sphingomonadales</taxon>
        <taxon>Sphingomonadaceae</taxon>
        <taxon>Novosphingobium</taxon>
    </lineage>
</organism>
<proteinExistence type="inferred from homology"/>
<dbReference type="PROSITE" id="PS51892">
    <property type="entry name" value="SUBTILASE"/>
    <property type="match status" value="1"/>
</dbReference>
<dbReference type="Proteomes" id="UP000031338">
    <property type="component" value="Unassembled WGS sequence"/>
</dbReference>
<dbReference type="AlphaFoldDB" id="A0A0B9A5W1"/>
<reference evidence="7 8" key="1">
    <citation type="submission" date="2014-10" db="EMBL/GenBank/DDBJ databases">
        <title>Draft genome sequence of Novosphingobium subterraneum DSM 12447.</title>
        <authorList>
            <person name="Gan H.M."/>
            <person name="Gan H.Y."/>
            <person name="Savka M.A."/>
        </authorList>
    </citation>
    <scope>NUCLEOTIDE SEQUENCE [LARGE SCALE GENOMIC DNA]</scope>
    <source>
        <strain evidence="7 8">DSM 12447</strain>
    </source>
</reference>
<dbReference type="PANTHER" id="PTHR43806:SF11">
    <property type="entry name" value="CEREVISIN-RELATED"/>
    <property type="match status" value="1"/>
</dbReference>
<feature type="domain" description="Peptidase S8/S53" evidence="6">
    <location>
        <begin position="34"/>
        <end position="198"/>
    </location>
</feature>
<comment type="similarity">
    <text evidence="1 5">Belongs to the peptidase S8 family.</text>
</comment>
<evidence type="ECO:0000259" key="6">
    <source>
        <dbReference type="Pfam" id="PF00082"/>
    </source>
</evidence>
<keyword evidence="4" id="KW-0720">Serine protease</keyword>
<comment type="caution">
    <text evidence="5">Lacks conserved residue(s) required for the propagation of feature annotation.</text>
</comment>
<keyword evidence="8" id="KW-1185">Reference proteome</keyword>
<dbReference type="InterPro" id="IPR000209">
    <property type="entry name" value="Peptidase_S8/S53_dom"/>
</dbReference>
<keyword evidence="2" id="KW-0645">Protease</keyword>
<gene>
    <name evidence="7" type="ORF">NJ75_02245</name>
</gene>
<comment type="caution">
    <text evidence="7">The sequence shown here is derived from an EMBL/GenBank/DDBJ whole genome shotgun (WGS) entry which is preliminary data.</text>
</comment>
<evidence type="ECO:0000313" key="8">
    <source>
        <dbReference type="Proteomes" id="UP000031338"/>
    </source>
</evidence>
<sequence>MPPIATPVGVIDGAPMPGLKPAETRGFARGAPKASDHGSAVTSLLQFAGVQRVLVADVYGSDPAGGNALAVAKGLDWLVGKGVKVVSVSLVGPPNPLLARAVKAAQGKGAVIVAAVGNDGPAAPPSYPASYPGVIAVTAVDGRNRALIEAGRALHLDYAAPGADIAATNAAGRRVKVRGTSFATPLVASRVALKWGANLGPKLDAEAIDLGARGPDGTYGRGLLCTICRPAR</sequence>
<dbReference type="GO" id="GO:0006508">
    <property type="term" value="P:proteolysis"/>
    <property type="evidence" value="ECO:0007669"/>
    <property type="project" value="UniProtKB-KW"/>
</dbReference>
<dbReference type="GO" id="GO:0004252">
    <property type="term" value="F:serine-type endopeptidase activity"/>
    <property type="evidence" value="ECO:0007669"/>
    <property type="project" value="InterPro"/>
</dbReference>
<evidence type="ECO:0000256" key="1">
    <source>
        <dbReference type="ARBA" id="ARBA00011073"/>
    </source>
</evidence>
<dbReference type="CDD" id="cd05561">
    <property type="entry name" value="Peptidases_S8_4"/>
    <property type="match status" value="1"/>
</dbReference>
<keyword evidence="3" id="KW-0378">Hydrolase</keyword>
<dbReference type="InterPro" id="IPR050131">
    <property type="entry name" value="Peptidase_S8_subtilisin-like"/>
</dbReference>
<evidence type="ECO:0000256" key="2">
    <source>
        <dbReference type="ARBA" id="ARBA00022670"/>
    </source>
</evidence>
<dbReference type="Gene3D" id="3.40.50.200">
    <property type="entry name" value="Peptidase S8/S53 domain"/>
    <property type="match status" value="1"/>
</dbReference>
<dbReference type="Pfam" id="PF00082">
    <property type="entry name" value="Peptidase_S8"/>
    <property type="match status" value="1"/>
</dbReference>
<dbReference type="STRING" id="48936.NJ75_02245"/>
<protein>
    <submittedName>
        <fullName evidence="7">Peptidase S8/S53 subtilisin kexin sedolisin</fullName>
    </submittedName>
</protein>